<name>A0A1Y5T255_9RHOB</name>
<dbReference type="InterPro" id="IPR046887">
    <property type="entry name" value="RsmE_PUA-like"/>
</dbReference>
<dbReference type="InterPro" id="IPR029028">
    <property type="entry name" value="Alpha/beta_knot_MTases"/>
</dbReference>
<dbReference type="GO" id="GO:0005737">
    <property type="term" value="C:cytoplasm"/>
    <property type="evidence" value="ECO:0007669"/>
    <property type="project" value="UniProtKB-SubCell"/>
</dbReference>
<dbReference type="InterPro" id="IPR015947">
    <property type="entry name" value="PUA-like_sf"/>
</dbReference>
<comment type="subcellular location">
    <subcellularLocation>
        <location evidence="1 12">Cytoplasm</location>
    </subcellularLocation>
</comment>
<evidence type="ECO:0000256" key="1">
    <source>
        <dbReference type="ARBA" id="ARBA00004496"/>
    </source>
</evidence>
<evidence type="ECO:0000256" key="6">
    <source>
        <dbReference type="ARBA" id="ARBA00022552"/>
    </source>
</evidence>
<dbReference type="PANTHER" id="PTHR30027">
    <property type="entry name" value="RIBOSOMAL RNA SMALL SUBUNIT METHYLTRANSFERASE E"/>
    <property type="match status" value="1"/>
</dbReference>
<dbReference type="SUPFAM" id="SSF75217">
    <property type="entry name" value="alpha/beta knot"/>
    <property type="match status" value="1"/>
</dbReference>
<gene>
    <name evidence="15" type="primary">rsmE</name>
    <name evidence="15" type="ORF">PSJ8397_02808</name>
</gene>
<evidence type="ECO:0000313" key="16">
    <source>
        <dbReference type="Proteomes" id="UP000193623"/>
    </source>
</evidence>
<dbReference type="OrthoDB" id="9815641at2"/>
<dbReference type="GO" id="GO:0070042">
    <property type="term" value="F:rRNA (uridine-N3-)-methyltransferase activity"/>
    <property type="evidence" value="ECO:0007669"/>
    <property type="project" value="TreeGrafter"/>
</dbReference>
<keyword evidence="16" id="KW-1185">Reference proteome</keyword>
<dbReference type="InterPro" id="IPR046886">
    <property type="entry name" value="RsmE_MTase_dom"/>
</dbReference>
<feature type="domain" description="Ribosomal RNA small subunit methyltransferase E PUA-like" evidence="14">
    <location>
        <begin position="24"/>
        <end position="65"/>
    </location>
</feature>
<proteinExistence type="inferred from homology"/>
<dbReference type="AlphaFoldDB" id="A0A1Y5T255"/>
<dbReference type="EMBL" id="FWFT01000005">
    <property type="protein sequence ID" value="SLN53862.1"/>
    <property type="molecule type" value="Genomic_DNA"/>
</dbReference>
<keyword evidence="5 12" id="KW-0963">Cytoplasm</keyword>
<evidence type="ECO:0000256" key="4">
    <source>
        <dbReference type="ARBA" id="ARBA00013673"/>
    </source>
</evidence>
<evidence type="ECO:0000256" key="8">
    <source>
        <dbReference type="ARBA" id="ARBA00022679"/>
    </source>
</evidence>
<dbReference type="SUPFAM" id="SSF88697">
    <property type="entry name" value="PUA domain-like"/>
    <property type="match status" value="1"/>
</dbReference>
<evidence type="ECO:0000259" key="13">
    <source>
        <dbReference type="Pfam" id="PF04452"/>
    </source>
</evidence>
<dbReference type="EC" id="2.1.1.193" evidence="3 12"/>
<reference evidence="15 16" key="1">
    <citation type="submission" date="2017-03" db="EMBL/GenBank/DDBJ databases">
        <authorList>
            <person name="Afonso C.L."/>
            <person name="Miller P.J."/>
            <person name="Scott M.A."/>
            <person name="Spackman E."/>
            <person name="Goraichik I."/>
            <person name="Dimitrov K.M."/>
            <person name="Suarez D.L."/>
            <person name="Swayne D.E."/>
        </authorList>
    </citation>
    <scope>NUCLEOTIDE SEQUENCE [LARGE SCALE GENOMIC DNA]</scope>
    <source>
        <strain evidence="15 16">CECT 8397</strain>
    </source>
</reference>
<comment type="similarity">
    <text evidence="2 12">Belongs to the RNA methyltransferase RsmE family.</text>
</comment>
<evidence type="ECO:0000256" key="12">
    <source>
        <dbReference type="PIRNR" id="PIRNR015601"/>
    </source>
</evidence>
<evidence type="ECO:0000256" key="5">
    <source>
        <dbReference type="ARBA" id="ARBA00022490"/>
    </source>
</evidence>
<dbReference type="PIRSF" id="PIRSF015601">
    <property type="entry name" value="MTase_slr0722"/>
    <property type="match status" value="1"/>
</dbReference>
<comment type="catalytic activity">
    <reaction evidence="11 12">
        <text>uridine(1498) in 16S rRNA + S-adenosyl-L-methionine = N(3)-methyluridine(1498) in 16S rRNA + S-adenosyl-L-homocysteine + H(+)</text>
        <dbReference type="Rhea" id="RHEA:42920"/>
        <dbReference type="Rhea" id="RHEA-COMP:10283"/>
        <dbReference type="Rhea" id="RHEA-COMP:10284"/>
        <dbReference type="ChEBI" id="CHEBI:15378"/>
        <dbReference type="ChEBI" id="CHEBI:57856"/>
        <dbReference type="ChEBI" id="CHEBI:59789"/>
        <dbReference type="ChEBI" id="CHEBI:65315"/>
        <dbReference type="ChEBI" id="CHEBI:74502"/>
        <dbReference type="EC" id="2.1.1.193"/>
    </reaction>
</comment>
<feature type="domain" description="Ribosomal RNA small subunit methyltransferase E methyltransferase" evidence="13">
    <location>
        <begin position="82"/>
        <end position="235"/>
    </location>
</feature>
<dbReference type="InterPro" id="IPR006700">
    <property type="entry name" value="RsmE"/>
</dbReference>
<evidence type="ECO:0000256" key="10">
    <source>
        <dbReference type="ARBA" id="ARBA00025699"/>
    </source>
</evidence>
<dbReference type="RefSeq" id="WP_085865209.1">
    <property type="nucleotide sequence ID" value="NZ_FWFT01000005.1"/>
</dbReference>
<evidence type="ECO:0000256" key="3">
    <source>
        <dbReference type="ARBA" id="ARBA00012328"/>
    </source>
</evidence>
<keyword evidence="9 12" id="KW-0949">S-adenosyl-L-methionine</keyword>
<evidence type="ECO:0000256" key="11">
    <source>
        <dbReference type="ARBA" id="ARBA00047944"/>
    </source>
</evidence>
<evidence type="ECO:0000256" key="9">
    <source>
        <dbReference type="ARBA" id="ARBA00022691"/>
    </source>
</evidence>
<dbReference type="NCBIfam" id="NF008696">
    <property type="entry name" value="PRK11713.3-5"/>
    <property type="match status" value="1"/>
</dbReference>
<comment type="function">
    <text evidence="10 12">Specifically methylates the N3 position of the uracil ring of uridine 1498 (m3U1498) in 16S rRNA. Acts on the fully assembled 30S ribosomal subunit.</text>
</comment>
<keyword evidence="8 12" id="KW-0808">Transferase</keyword>
<dbReference type="Pfam" id="PF20260">
    <property type="entry name" value="PUA_4"/>
    <property type="match status" value="1"/>
</dbReference>
<dbReference type="GO" id="GO:0070475">
    <property type="term" value="P:rRNA base methylation"/>
    <property type="evidence" value="ECO:0007669"/>
    <property type="project" value="TreeGrafter"/>
</dbReference>
<dbReference type="Pfam" id="PF04452">
    <property type="entry name" value="Methyltrans_RNA"/>
    <property type="match status" value="1"/>
</dbReference>
<sequence>MARKSNHIRLYVDHPLGADQRVSLTRDQAHYLFGVMRLDVGDAVALFNGRDGEWQTRVGVANKKGGDLVCQVQTRAQVGPPDLWLVCAPIRKERLSFMVEKAVELGVARIVLMQTDFTQDAKRVRLDKLQAVAVEAAEQCEALVVPEVVGVEKFSTLMGGWDAARRILFCDEAAAGRPSVLPDVIAGPWAVVIGPEGGFSDTEREVLQGLAAPVSLGPRILRAETAAVAALTVWQARLGDWV</sequence>
<evidence type="ECO:0000259" key="14">
    <source>
        <dbReference type="Pfam" id="PF20260"/>
    </source>
</evidence>
<keyword evidence="6 12" id="KW-0698">rRNA processing</keyword>
<organism evidence="15 16">
    <name type="scientific">Pseudooctadecabacter jejudonensis</name>
    <dbReference type="NCBI Taxonomy" id="1391910"/>
    <lineage>
        <taxon>Bacteria</taxon>
        <taxon>Pseudomonadati</taxon>
        <taxon>Pseudomonadota</taxon>
        <taxon>Alphaproteobacteria</taxon>
        <taxon>Rhodobacterales</taxon>
        <taxon>Paracoccaceae</taxon>
        <taxon>Pseudooctadecabacter</taxon>
    </lineage>
</organism>
<dbReference type="CDD" id="cd18084">
    <property type="entry name" value="RsmE-like"/>
    <property type="match status" value="1"/>
</dbReference>
<dbReference type="PANTHER" id="PTHR30027:SF3">
    <property type="entry name" value="16S RRNA (URACIL(1498)-N(3))-METHYLTRANSFERASE"/>
    <property type="match status" value="1"/>
</dbReference>
<dbReference type="Gene3D" id="2.40.240.20">
    <property type="entry name" value="Hypothetical PUA domain-like, domain 1"/>
    <property type="match status" value="1"/>
</dbReference>
<dbReference type="Gene3D" id="3.40.1280.10">
    <property type="match status" value="1"/>
</dbReference>
<accession>A0A1Y5T255</accession>
<keyword evidence="7 12" id="KW-0489">Methyltransferase</keyword>
<dbReference type="Proteomes" id="UP000193623">
    <property type="component" value="Unassembled WGS sequence"/>
</dbReference>
<protein>
    <recommendedName>
        <fullName evidence="4 12">Ribosomal RNA small subunit methyltransferase E</fullName>
        <ecNumber evidence="3 12">2.1.1.193</ecNumber>
    </recommendedName>
</protein>
<evidence type="ECO:0000256" key="7">
    <source>
        <dbReference type="ARBA" id="ARBA00022603"/>
    </source>
</evidence>
<dbReference type="InterPro" id="IPR029026">
    <property type="entry name" value="tRNA_m1G_MTases_N"/>
</dbReference>
<evidence type="ECO:0000256" key="2">
    <source>
        <dbReference type="ARBA" id="ARBA00005528"/>
    </source>
</evidence>
<dbReference type="NCBIfam" id="TIGR00046">
    <property type="entry name" value="RsmE family RNA methyltransferase"/>
    <property type="match status" value="1"/>
</dbReference>
<evidence type="ECO:0000313" key="15">
    <source>
        <dbReference type="EMBL" id="SLN53862.1"/>
    </source>
</evidence>